<dbReference type="SMART" id="SM00955">
    <property type="entry name" value="RNB"/>
    <property type="match status" value="1"/>
</dbReference>
<comment type="similarity">
    <text evidence="8">Belongs to the RNR ribonuclease family. RNase R subfamily.</text>
</comment>
<dbReference type="HAMAP" id="MF_01895">
    <property type="entry name" value="RNase_R"/>
    <property type="match status" value="1"/>
</dbReference>
<comment type="function">
    <text evidence="8">3'-5' exoribonuclease that releases 5'-nucleoside monophosphates and is involved in maturation of structured RNAs.</text>
</comment>
<dbReference type="InterPro" id="IPR003029">
    <property type="entry name" value="S1_domain"/>
</dbReference>
<dbReference type="GO" id="GO:0005829">
    <property type="term" value="C:cytosol"/>
    <property type="evidence" value="ECO:0007669"/>
    <property type="project" value="TreeGrafter"/>
</dbReference>
<dbReference type="GO" id="GO:0003723">
    <property type="term" value="F:RNA binding"/>
    <property type="evidence" value="ECO:0007669"/>
    <property type="project" value="UniProtKB-UniRule"/>
</dbReference>
<evidence type="ECO:0000313" key="11">
    <source>
        <dbReference type="Proteomes" id="UP000177797"/>
    </source>
</evidence>
<dbReference type="SMART" id="SM00316">
    <property type="entry name" value="S1"/>
    <property type="match status" value="1"/>
</dbReference>
<dbReference type="NCBIfam" id="TIGR02063">
    <property type="entry name" value="RNase_R"/>
    <property type="match status" value="1"/>
</dbReference>
<dbReference type="NCBIfam" id="TIGR00358">
    <property type="entry name" value="3_prime_RNase"/>
    <property type="match status" value="1"/>
</dbReference>
<comment type="subcellular location">
    <subcellularLocation>
        <location evidence="2 8">Cytoplasm</location>
    </subcellularLocation>
</comment>
<comment type="catalytic activity">
    <reaction evidence="1 8">
        <text>Exonucleolytic cleavage in the 3'- to 5'-direction to yield nucleoside 5'-phosphates.</text>
        <dbReference type="EC" id="3.1.13.1"/>
    </reaction>
</comment>
<dbReference type="GO" id="GO:0008859">
    <property type="term" value="F:exoribonuclease II activity"/>
    <property type="evidence" value="ECO:0007669"/>
    <property type="project" value="UniProtKB-UniRule"/>
</dbReference>
<dbReference type="InterPro" id="IPR001900">
    <property type="entry name" value="RNase_II/R"/>
</dbReference>
<organism evidence="10 11">
    <name type="scientific">Candidatus Taylorbacteria bacterium RIFCSPLOWO2_01_FULL_48_100</name>
    <dbReference type="NCBI Taxonomy" id="1802322"/>
    <lineage>
        <taxon>Bacteria</taxon>
        <taxon>Candidatus Tayloriibacteriota</taxon>
    </lineage>
</organism>
<keyword evidence="4 8" id="KW-0540">Nuclease</keyword>
<dbReference type="PANTHER" id="PTHR23355:SF9">
    <property type="entry name" value="DIS3-LIKE EXONUCLEASE 2"/>
    <property type="match status" value="1"/>
</dbReference>
<dbReference type="Proteomes" id="UP000177797">
    <property type="component" value="Unassembled WGS sequence"/>
</dbReference>
<evidence type="ECO:0000256" key="6">
    <source>
        <dbReference type="ARBA" id="ARBA00022839"/>
    </source>
</evidence>
<sequence length="645" mass="73557">MKKTTHPYLITGLISINSRGVGFVEDEGGKDDIEIPTENLNCALNKDEVEVRLTGGKSQRERPLGAVMKIVKRAKDKFVGVLKQEEGRFFVKPDDWRCYADFRIDAKKTGNAKEEDKVLIKMLPWNDPGRSPEAEIVEVIGRAGEHNTEMKALALARGFASSFPDVVEREARLLKQNEKTIFVEEIPKRKDFRGVTTFTIDPVDAKDFDDALSFKQLQNGNYEIGVHIADVSFFVREKTVLDAEARERGFSVYLVDRTIPMLPEALSNDLCSLNPNEDKFAFSAVFEINEKAEVLSRWFGRTVIRSDKRFTYEEAQEIINKKEGILSEELLVLNRLAKIMQEKNNAAGAIDFAQDEVKFELDKDGWPIRAYKKPHLETHKLVEEWMLLANREVAEFLSHAREKQKSKMPVLYRIHDLPDSEKIGELALFVRALGHHLPITGKSVTAKDLQQLFKKIEGEAEEALIKTTALRSMSKAVYSTKNIGHFGLAMPFYTHFTSPIRRYADLLIHRMLAGHLHGEKMEAQEWAEYERLAEHITEKEIGAAEAERESVKMKKVEYMSERVGKEFDGVISGVTEWGVYIEETETKSEGMAALRNFGDDFYALDEKHYCIKGARTGKKYSLGDKVRFKVIGADTERKTLDYKII</sequence>
<evidence type="ECO:0000256" key="4">
    <source>
        <dbReference type="ARBA" id="ARBA00022722"/>
    </source>
</evidence>
<dbReference type="CDD" id="cd04471">
    <property type="entry name" value="S1_RNase_R"/>
    <property type="match status" value="1"/>
</dbReference>
<dbReference type="Pfam" id="PF08206">
    <property type="entry name" value="OB_RNB"/>
    <property type="match status" value="1"/>
</dbReference>
<proteinExistence type="inferred from homology"/>
<keyword evidence="3 8" id="KW-0963">Cytoplasm</keyword>
<keyword evidence="6 8" id="KW-0269">Exonuclease</keyword>
<evidence type="ECO:0000259" key="9">
    <source>
        <dbReference type="PROSITE" id="PS50126"/>
    </source>
</evidence>
<evidence type="ECO:0000256" key="8">
    <source>
        <dbReference type="HAMAP-Rule" id="MF_01895"/>
    </source>
</evidence>
<dbReference type="EMBL" id="MHSA01000020">
    <property type="protein sequence ID" value="OHA33996.1"/>
    <property type="molecule type" value="Genomic_DNA"/>
</dbReference>
<evidence type="ECO:0000256" key="1">
    <source>
        <dbReference type="ARBA" id="ARBA00001849"/>
    </source>
</evidence>
<feature type="domain" description="S1 motif" evidence="9">
    <location>
        <begin position="564"/>
        <end position="645"/>
    </location>
</feature>
<reference evidence="10 11" key="1">
    <citation type="journal article" date="2016" name="Nat. Commun.">
        <title>Thousands of microbial genomes shed light on interconnected biogeochemical processes in an aquifer system.</title>
        <authorList>
            <person name="Anantharaman K."/>
            <person name="Brown C.T."/>
            <person name="Hug L.A."/>
            <person name="Sharon I."/>
            <person name="Castelle C.J."/>
            <person name="Probst A.J."/>
            <person name="Thomas B.C."/>
            <person name="Singh A."/>
            <person name="Wilkins M.J."/>
            <person name="Karaoz U."/>
            <person name="Brodie E.L."/>
            <person name="Williams K.H."/>
            <person name="Hubbard S.S."/>
            <person name="Banfield J.F."/>
        </authorList>
    </citation>
    <scope>NUCLEOTIDE SEQUENCE [LARGE SCALE GENOMIC DNA]</scope>
</reference>
<dbReference type="InterPro" id="IPR022966">
    <property type="entry name" value="RNase_II/R_CS"/>
</dbReference>
<dbReference type="InterPro" id="IPR050180">
    <property type="entry name" value="RNR_Ribonuclease"/>
</dbReference>
<evidence type="ECO:0000256" key="3">
    <source>
        <dbReference type="ARBA" id="ARBA00022490"/>
    </source>
</evidence>
<evidence type="ECO:0000256" key="7">
    <source>
        <dbReference type="ARBA" id="ARBA00022884"/>
    </source>
</evidence>
<evidence type="ECO:0000256" key="5">
    <source>
        <dbReference type="ARBA" id="ARBA00022801"/>
    </source>
</evidence>
<keyword evidence="7 8" id="KW-0694">RNA-binding</keyword>
<dbReference type="InterPro" id="IPR013223">
    <property type="entry name" value="RNase_B_OB_dom"/>
</dbReference>
<dbReference type="Gene3D" id="2.40.50.140">
    <property type="entry name" value="Nucleic acid-binding proteins"/>
    <property type="match status" value="2"/>
</dbReference>
<dbReference type="GO" id="GO:0006402">
    <property type="term" value="P:mRNA catabolic process"/>
    <property type="evidence" value="ECO:0007669"/>
    <property type="project" value="TreeGrafter"/>
</dbReference>
<dbReference type="Pfam" id="PF17876">
    <property type="entry name" value="CSD2"/>
    <property type="match status" value="1"/>
</dbReference>
<name>A0A1G2ND48_9BACT</name>
<dbReference type="InterPro" id="IPR012340">
    <property type="entry name" value="NA-bd_OB-fold"/>
</dbReference>
<accession>A0A1G2ND48</accession>
<keyword evidence="5 8" id="KW-0378">Hydrolase</keyword>
<comment type="caution">
    <text evidence="10">The sequence shown here is derived from an EMBL/GenBank/DDBJ whole genome shotgun (WGS) entry which is preliminary data.</text>
</comment>
<dbReference type="InterPro" id="IPR004476">
    <property type="entry name" value="RNase_II/RNase_R"/>
</dbReference>
<dbReference type="SUPFAM" id="SSF50249">
    <property type="entry name" value="Nucleic acid-binding proteins"/>
    <property type="match status" value="4"/>
</dbReference>
<dbReference type="EC" id="3.1.13.1" evidence="8"/>
<dbReference type="AlphaFoldDB" id="A0A1G2ND48"/>
<gene>
    <name evidence="8" type="primary">rnr</name>
    <name evidence="10" type="ORF">A2938_02395</name>
</gene>
<dbReference type="Pfam" id="PF00773">
    <property type="entry name" value="RNB"/>
    <property type="match status" value="1"/>
</dbReference>
<evidence type="ECO:0000313" key="10">
    <source>
        <dbReference type="EMBL" id="OHA33996.1"/>
    </source>
</evidence>
<dbReference type="InterPro" id="IPR040476">
    <property type="entry name" value="CSD2"/>
</dbReference>
<dbReference type="PROSITE" id="PS01175">
    <property type="entry name" value="RIBONUCLEASE_II"/>
    <property type="match status" value="1"/>
</dbReference>
<dbReference type="PROSITE" id="PS50126">
    <property type="entry name" value="S1"/>
    <property type="match status" value="1"/>
</dbReference>
<dbReference type="InterPro" id="IPR011805">
    <property type="entry name" value="RNase_R"/>
</dbReference>
<evidence type="ECO:0000256" key="2">
    <source>
        <dbReference type="ARBA" id="ARBA00004496"/>
    </source>
</evidence>
<protein>
    <recommendedName>
        <fullName evidence="8">Ribonuclease R</fullName>
        <shortName evidence="8">RNase R</shortName>
        <ecNumber evidence="8">3.1.13.1</ecNumber>
    </recommendedName>
</protein>
<dbReference type="PANTHER" id="PTHR23355">
    <property type="entry name" value="RIBONUCLEASE"/>
    <property type="match status" value="1"/>
</dbReference>